<dbReference type="PANTHER" id="PTHR14679:SF1">
    <property type="entry name" value="GEM-ASSOCIATED PROTEIN 7"/>
    <property type="match status" value="1"/>
</dbReference>
<comment type="caution">
    <text evidence="2">The sequence shown here is derived from an EMBL/GenBank/DDBJ whole genome shotgun (WGS) entry which is preliminary data.</text>
</comment>
<feature type="region of interest" description="Disordered" evidence="1">
    <location>
        <begin position="1"/>
        <end position="26"/>
    </location>
</feature>
<dbReference type="OrthoDB" id="70763at2759"/>
<sequence length="154" mass="17155">MSDERSNATVARNIEEGPSSSSEMSEQEMLAELRERYLRMVSSLGGKRVNVDMHEKTQVSGKFVAMKADGSHFAVDSLQTPIGVIQHAILRIGDTLCIYANLEDITDSRFSEQTKTKHEGGDPDIQSHCECFTGVRTVSGLNFEFRLVECVRII</sequence>
<dbReference type="Gene3D" id="2.30.30.100">
    <property type="match status" value="1"/>
</dbReference>
<reference evidence="2 3" key="1">
    <citation type="submission" date="2014-11" db="EMBL/GenBank/DDBJ databases">
        <title>Genetic blueprint of the zoonotic pathogen Toxocara canis.</title>
        <authorList>
            <person name="Zhu X.-Q."/>
            <person name="Korhonen P.K."/>
            <person name="Cai H."/>
            <person name="Young N.D."/>
            <person name="Nejsum P."/>
            <person name="von Samson-Himmelstjerna G."/>
            <person name="Boag P.R."/>
            <person name="Tan P."/>
            <person name="Li Q."/>
            <person name="Min J."/>
            <person name="Yang Y."/>
            <person name="Wang X."/>
            <person name="Fang X."/>
            <person name="Hall R.S."/>
            <person name="Hofmann A."/>
            <person name="Sternberg P.W."/>
            <person name="Jex A.R."/>
            <person name="Gasser R.B."/>
        </authorList>
    </citation>
    <scope>NUCLEOTIDE SEQUENCE [LARGE SCALE GENOMIC DNA]</scope>
    <source>
        <strain evidence="2">PN_DK_2014</strain>
    </source>
</reference>
<gene>
    <name evidence="2" type="primary">GEMIN7</name>
    <name evidence="2" type="ORF">Tcan_15575</name>
</gene>
<dbReference type="EMBL" id="JPKZ01001631">
    <property type="protein sequence ID" value="KHN80932.1"/>
    <property type="molecule type" value="Genomic_DNA"/>
</dbReference>
<keyword evidence="3" id="KW-1185">Reference proteome</keyword>
<evidence type="ECO:0000256" key="1">
    <source>
        <dbReference type="SAM" id="MobiDB-lite"/>
    </source>
</evidence>
<feature type="compositionally biased region" description="Low complexity" evidence="1">
    <location>
        <begin position="16"/>
        <end position="26"/>
    </location>
</feature>
<evidence type="ECO:0000313" key="2">
    <source>
        <dbReference type="EMBL" id="KHN80932.1"/>
    </source>
</evidence>
<dbReference type="AlphaFoldDB" id="A0A0B2VHH9"/>
<organism evidence="2 3">
    <name type="scientific">Toxocara canis</name>
    <name type="common">Canine roundworm</name>
    <dbReference type="NCBI Taxonomy" id="6265"/>
    <lineage>
        <taxon>Eukaryota</taxon>
        <taxon>Metazoa</taxon>
        <taxon>Ecdysozoa</taxon>
        <taxon>Nematoda</taxon>
        <taxon>Chromadorea</taxon>
        <taxon>Rhabditida</taxon>
        <taxon>Spirurina</taxon>
        <taxon>Ascaridomorpha</taxon>
        <taxon>Ascaridoidea</taxon>
        <taxon>Toxocaridae</taxon>
        <taxon>Toxocara</taxon>
    </lineage>
</organism>
<dbReference type="Pfam" id="PF11095">
    <property type="entry name" value="Gemin7"/>
    <property type="match status" value="1"/>
</dbReference>
<evidence type="ECO:0000313" key="3">
    <source>
        <dbReference type="Proteomes" id="UP000031036"/>
    </source>
</evidence>
<dbReference type="Proteomes" id="UP000031036">
    <property type="component" value="Unassembled WGS sequence"/>
</dbReference>
<accession>A0A0B2VHH9</accession>
<dbReference type="GO" id="GO:0000387">
    <property type="term" value="P:spliceosomal snRNP assembly"/>
    <property type="evidence" value="ECO:0007669"/>
    <property type="project" value="TreeGrafter"/>
</dbReference>
<proteinExistence type="predicted"/>
<protein>
    <submittedName>
        <fullName evidence="2">Gem-associated protein 7</fullName>
    </submittedName>
</protein>
<dbReference type="InterPro" id="IPR020338">
    <property type="entry name" value="SMN_gemin7"/>
</dbReference>
<dbReference type="GO" id="GO:0034719">
    <property type="term" value="C:SMN-Sm protein complex"/>
    <property type="evidence" value="ECO:0007669"/>
    <property type="project" value="InterPro"/>
</dbReference>
<name>A0A0B2VHH9_TOXCA</name>
<dbReference type="PANTHER" id="PTHR14679">
    <property type="entry name" value="GEM-ASSOCIATED PROTEIN 7"/>
    <property type="match status" value="1"/>
</dbReference>